<dbReference type="Proteomes" id="UP000499080">
    <property type="component" value="Unassembled WGS sequence"/>
</dbReference>
<dbReference type="FunFam" id="3.30.160.60:FF:000176">
    <property type="entry name" value="zinc finger protein 70"/>
    <property type="match status" value="1"/>
</dbReference>
<evidence type="ECO:0000259" key="12">
    <source>
        <dbReference type="PROSITE" id="PS50157"/>
    </source>
</evidence>
<feature type="domain" description="C2H2-type" evidence="12">
    <location>
        <begin position="282"/>
        <end position="309"/>
    </location>
</feature>
<dbReference type="GO" id="GO:0003682">
    <property type="term" value="F:chromatin binding"/>
    <property type="evidence" value="ECO:0007669"/>
    <property type="project" value="UniProtKB-ARBA"/>
</dbReference>
<feature type="domain" description="C2H2-type" evidence="12">
    <location>
        <begin position="338"/>
        <end position="365"/>
    </location>
</feature>
<dbReference type="PANTHER" id="PTHR19818">
    <property type="entry name" value="ZINC FINGER PROTEIN ZIC AND GLI"/>
    <property type="match status" value="1"/>
</dbReference>
<dbReference type="PROSITE" id="PS00028">
    <property type="entry name" value="ZINC_FINGER_C2H2_1"/>
    <property type="match status" value="6"/>
</dbReference>
<feature type="domain" description="C2H2-type" evidence="12">
    <location>
        <begin position="394"/>
        <end position="421"/>
    </location>
</feature>
<feature type="domain" description="C2H2-type" evidence="12">
    <location>
        <begin position="366"/>
        <end position="393"/>
    </location>
</feature>
<evidence type="ECO:0000256" key="10">
    <source>
        <dbReference type="ARBA" id="ARBA00023242"/>
    </source>
</evidence>
<evidence type="ECO:0000256" key="1">
    <source>
        <dbReference type="ARBA" id="ARBA00004123"/>
    </source>
</evidence>
<sequence>MNELENFLARLDEMPDNFDICANDDIGNVCLESQEYRISKPDEGTSQLTEKDANFANMNTSNENAASNVAPDSRFLLLQQGNAFGIWPSSCLFGVPPYVSDDKEEDIGNYSTTLESVASECDILRSNIRCYSETFKSTSPEQNEVRSSTSITADSSEEYRAASDVCNRDEFYDADVCVPESNEGSKKGNFLYHTNIPMTADYTGNCGFSRGQRDDDEVDILQKEKELQNNILPGEISKTSDNRSSEFCSSGELLVRFNEKCTVVGPSSTNAEVQCHLDDERFVCPRCGKGFGRKDLLVSHYRTHTGEKPFDCGECEKRFGRSSDLARHRLTHTEEKPFVCDKCGKRFGRSCNLARHRLIHTGDKPFACDKCVKTYSQSNNLAKHRRTHTGEKPFACDKCGKRFLASSDLTRHRRSHTGEKRYKCSICGKAFSQNSSRNEHYKNVHNKK</sequence>
<dbReference type="FunFam" id="3.30.160.60:FF:000690">
    <property type="entry name" value="Zinc finger protein 354C"/>
    <property type="match status" value="1"/>
</dbReference>
<dbReference type="PANTHER" id="PTHR19818:SF139">
    <property type="entry name" value="PAIR-RULE PROTEIN ODD-PAIRED"/>
    <property type="match status" value="1"/>
</dbReference>
<feature type="domain" description="C2H2-type" evidence="12">
    <location>
        <begin position="310"/>
        <end position="337"/>
    </location>
</feature>
<dbReference type="FunFam" id="3.30.160.60:FF:003288">
    <property type="entry name" value="Uncharacterized protein"/>
    <property type="match status" value="1"/>
</dbReference>
<evidence type="ECO:0000256" key="4">
    <source>
        <dbReference type="ARBA" id="ARBA00022737"/>
    </source>
</evidence>
<dbReference type="InterPro" id="IPR036236">
    <property type="entry name" value="Znf_C2H2_sf"/>
</dbReference>
<organism evidence="13 14">
    <name type="scientific">Araneus ventricosus</name>
    <name type="common">Orbweaver spider</name>
    <name type="synonym">Epeira ventricosa</name>
    <dbReference type="NCBI Taxonomy" id="182803"/>
    <lineage>
        <taxon>Eukaryota</taxon>
        <taxon>Metazoa</taxon>
        <taxon>Ecdysozoa</taxon>
        <taxon>Arthropoda</taxon>
        <taxon>Chelicerata</taxon>
        <taxon>Arachnida</taxon>
        <taxon>Araneae</taxon>
        <taxon>Araneomorphae</taxon>
        <taxon>Entelegynae</taxon>
        <taxon>Araneoidea</taxon>
        <taxon>Araneidae</taxon>
        <taxon>Araneus</taxon>
    </lineage>
</organism>
<proteinExistence type="inferred from homology"/>
<evidence type="ECO:0000313" key="13">
    <source>
        <dbReference type="EMBL" id="GBO20403.1"/>
    </source>
</evidence>
<evidence type="ECO:0000256" key="11">
    <source>
        <dbReference type="PROSITE-ProRule" id="PRU00042"/>
    </source>
</evidence>
<keyword evidence="3" id="KW-0479">Metal-binding</keyword>
<protein>
    <submittedName>
        <fullName evidence="13">Zinc finger protein 316</fullName>
    </submittedName>
</protein>
<dbReference type="GO" id="GO:0000978">
    <property type="term" value="F:RNA polymerase II cis-regulatory region sequence-specific DNA binding"/>
    <property type="evidence" value="ECO:0007669"/>
    <property type="project" value="TreeGrafter"/>
</dbReference>
<dbReference type="SMART" id="SM00355">
    <property type="entry name" value="ZnF_C2H2"/>
    <property type="match status" value="6"/>
</dbReference>
<dbReference type="EMBL" id="BGPR01043752">
    <property type="protein sequence ID" value="GBO20403.1"/>
    <property type="molecule type" value="Genomic_DNA"/>
</dbReference>
<dbReference type="GO" id="GO:0008270">
    <property type="term" value="F:zinc ion binding"/>
    <property type="evidence" value="ECO:0007669"/>
    <property type="project" value="UniProtKB-KW"/>
</dbReference>
<keyword evidence="9" id="KW-0804">Transcription</keyword>
<dbReference type="InterPro" id="IPR050329">
    <property type="entry name" value="GLI_C2H2-zinc-finger"/>
</dbReference>
<keyword evidence="7" id="KW-0805">Transcription regulation</keyword>
<evidence type="ECO:0000256" key="5">
    <source>
        <dbReference type="ARBA" id="ARBA00022771"/>
    </source>
</evidence>
<evidence type="ECO:0000256" key="3">
    <source>
        <dbReference type="ARBA" id="ARBA00022723"/>
    </source>
</evidence>
<evidence type="ECO:0000256" key="7">
    <source>
        <dbReference type="ARBA" id="ARBA00023015"/>
    </source>
</evidence>
<dbReference type="GO" id="GO:0000981">
    <property type="term" value="F:DNA-binding transcription factor activity, RNA polymerase II-specific"/>
    <property type="evidence" value="ECO:0007669"/>
    <property type="project" value="TreeGrafter"/>
</dbReference>
<comment type="similarity">
    <text evidence="2">Belongs to the krueppel C2H2-type zinc-finger protein family.</text>
</comment>
<gene>
    <name evidence="13" type="primary">ZNF316_1</name>
    <name evidence="13" type="ORF">AVEN_177272_1</name>
</gene>
<keyword evidence="14" id="KW-1185">Reference proteome</keyword>
<dbReference type="PROSITE" id="PS50157">
    <property type="entry name" value="ZINC_FINGER_C2H2_2"/>
    <property type="match status" value="6"/>
</dbReference>
<comment type="subcellular location">
    <subcellularLocation>
        <location evidence="1">Nucleus</location>
    </subcellularLocation>
</comment>
<dbReference type="Pfam" id="PF00096">
    <property type="entry name" value="zf-C2H2"/>
    <property type="match status" value="6"/>
</dbReference>
<dbReference type="FunFam" id="3.30.160.60:FF:000322">
    <property type="entry name" value="GDNF-inducible zinc finger protein 1"/>
    <property type="match status" value="1"/>
</dbReference>
<dbReference type="GO" id="GO:0045944">
    <property type="term" value="P:positive regulation of transcription by RNA polymerase II"/>
    <property type="evidence" value="ECO:0007669"/>
    <property type="project" value="UniProtKB-ARBA"/>
</dbReference>
<keyword evidence="6" id="KW-0862">Zinc</keyword>
<evidence type="ECO:0000256" key="8">
    <source>
        <dbReference type="ARBA" id="ARBA00023125"/>
    </source>
</evidence>
<reference evidence="13 14" key="1">
    <citation type="journal article" date="2019" name="Sci. Rep.">
        <title>Orb-weaving spider Araneus ventricosus genome elucidates the spidroin gene catalogue.</title>
        <authorList>
            <person name="Kono N."/>
            <person name="Nakamura H."/>
            <person name="Ohtoshi R."/>
            <person name="Moran D.A.P."/>
            <person name="Shinohara A."/>
            <person name="Yoshida Y."/>
            <person name="Fujiwara M."/>
            <person name="Mori M."/>
            <person name="Tomita M."/>
            <person name="Arakawa K."/>
        </authorList>
    </citation>
    <scope>NUCLEOTIDE SEQUENCE [LARGE SCALE GENOMIC DNA]</scope>
</reference>
<dbReference type="Gene3D" id="3.30.160.60">
    <property type="entry name" value="Classic Zinc Finger"/>
    <property type="match status" value="6"/>
</dbReference>
<dbReference type="FunFam" id="3.30.160.60:FF:001450">
    <property type="entry name" value="zinc finger protein 774"/>
    <property type="match status" value="1"/>
</dbReference>
<comment type="caution">
    <text evidence="13">The sequence shown here is derived from an EMBL/GenBank/DDBJ whole genome shotgun (WGS) entry which is preliminary data.</text>
</comment>
<keyword evidence="5 11" id="KW-0863">Zinc-finger</keyword>
<keyword evidence="4" id="KW-0677">Repeat</keyword>
<dbReference type="SUPFAM" id="SSF57667">
    <property type="entry name" value="beta-beta-alpha zinc fingers"/>
    <property type="match status" value="3"/>
</dbReference>
<name>A0A4Y2V560_ARAVE</name>
<evidence type="ECO:0000256" key="9">
    <source>
        <dbReference type="ARBA" id="ARBA00023163"/>
    </source>
</evidence>
<evidence type="ECO:0000256" key="2">
    <source>
        <dbReference type="ARBA" id="ARBA00006991"/>
    </source>
</evidence>
<accession>A0A4Y2V560</accession>
<dbReference type="FunFam" id="3.30.160.60:FF:000303">
    <property type="entry name" value="Zinc finger protein 41"/>
    <property type="match status" value="1"/>
</dbReference>
<dbReference type="AlphaFoldDB" id="A0A4Y2V560"/>
<keyword evidence="10" id="KW-0539">Nucleus</keyword>
<feature type="domain" description="C2H2-type" evidence="12">
    <location>
        <begin position="422"/>
        <end position="448"/>
    </location>
</feature>
<dbReference type="GO" id="GO:0005634">
    <property type="term" value="C:nucleus"/>
    <property type="evidence" value="ECO:0007669"/>
    <property type="project" value="UniProtKB-SubCell"/>
</dbReference>
<dbReference type="InterPro" id="IPR013087">
    <property type="entry name" value="Znf_C2H2_type"/>
</dbReference>
<dbReference type="OrthoDB" id="3437960at2759"/>
<evidence type="ECO:0000313" key="14">
    <source>
        <dbReference type="Proteomes" id="UP000499080"/>
    </source>
</evidence>
<evidence type="ECO:0000256" key="6">
    <source>
        <dbReference type="ARBA" id="ARBA00022833"/>
    </source>
</evidence>
<keyword evidence="8" id="KW-0238">DNA-binding</keyword>